<dbReference type="InterPro" id="IPR036005">
    <property type="entry name" value="Creatinase/aminopeptidase-like"/>
</dbReference>
<evidence type="ECO:0000256" key="3">
    <source>
        <dbReference type="RuleBase" id="RU000590"/>
    </source>
</evidence>
<proteinExistence type="inferred from homology"/>
<dbReference type="PROSITE" id="PS00491">
    <property type="entry name" value="PROLINE_PEPTIDASE"/>
    <property type="match status" value="1"/>
</dbReference>
<feature type="domain" description="Creatinase N-terminal" evidence="5">
    <location>
        <begin position="8"/>
        <end position="118"/>
    </location>
</feature>
<keyword evidence="7" id="KW-1185">Reference proteome</keyword>
<dbReference type="Gene3D" id="3.90.230.10">
    <property type="entry name" value="Creatinase/methionine aminopeptidase superfamily"/>
    <property type="match status" value="1"/>
</dbReference>
<dbReference type="Proteomes" id="UP000199112">
    <property type="component" value="Unassembled WGS sequence"/>
</dbReference>
<name>A0A1H6G6B8_9EURY</name>
<dbReference type="CDD" id="cd01092">
    <property type="entry name" value="APP-like"/>
    <property type="match status" value="1"/>
</dbReference>
<evidence type="ECO:0000313" key="7">
    <source>
        <dbReference type="Proteomes" id="UP000199112"/>
    </source>
</evidence>
<comment type="similarity">
    <text evidence="3">Belongs to the peptidase M24B family.</text>
</comment>
<sequence>MASMFERRLTNCRRRLERSATDLLVCFPSPNLTYLTGFEESPSERHLLLFVPRIGTPALVAPKMYEQQLATLPIDEPPLEVRTWDDDEDPLELIRTVLETFETREGLEFGETSTETITEIDGDDRANNDNRTPGDASILVDDRMWATLSQDLRACAPDATFGLASDVLESQRIQKDDVELEALRRAGAIADRVSLEIRSRGEELIGTTESDLASEIEALLEAKGAGKPAFSTIVAAGANGAQPHHHSSDHEIERGEPIVLDFGAFVDAELEGGTGRYPGDQTRTIVPGEPTEEYKRVHEIVQKAQQAAVEAVEPGVTASAVDETARSVIEHAGYGDAFTHRTGHGVGLEVHEPPYIVGGNDRELEPGMVHSIEPGIYLDGKFGVRIEDLVVVTETGAERLNDSPRGWETGDVSR</sequence>
<evidence type="ECO:0000259" key="5">
    <source>
        <dbReference type="Pfam" id="PF01321"/>
    </source>
</evidence>
<feature type="domain" description="Peptidase M24" evidence="4">
    <location>
        <begin position="181"/>
        <end position="394"/>
    </location>
</feature>
<evidence type="ECO:0000256" key="2">
    <source>
        <dbReference type="ARBA" id="ARBA00022801"/>
    </source>
</evidence>
<evidence type="ECO:0000259" key="4">
    <source>
        <dbReference type="Pfam" id="PF00557"/>
    </source>
</evidence>
<dbReference type="GO" id="GO:0004177">
    <property type="term" value="F:aminopeptidase activity"/>
    <property type="evidence" value="ECO:0007669"/>
    <property type="project" value="UniProtKB-KW"/>
</dbReference>
<evidence type="ECO:0000313" key="6">
    <source>
        <dbReference type="EMBL" id="SEH17873.1"/>
    </source>
</evidence>
<keyword evidence="6" id="KW-0031">Aminopeptidase</keyword>
<dbReference type="SUPFAM" id="SSF53092">
    <property type="entry name" value="Creatinase/prolidase N-terminal domain"/>
    <property type="match status" value="1"/>
</dbReference>
<accession>A0A1H6G6B8</accession>
<dbReference type="InterPro" id="IPR050659">
    <property type="entry name" value="Peptidase_M24B"/>
</dbReference>
<dbReference type="InterPro" id="IPR000587">
    <property type="entry name" value="Creatinase_N"/>
</dbReference>
<dbReference type="GO" id="GO:0046872">
    <property type="term" value="F:metal ion binding"/>
    <property type="evidence" value="ECO:0007669"/>
    <property type="project" value="UniProtKB-KW"/>
</dbReference>
<dbReference type="InterPro" id="IPR001131">
    <property type="entry name" value="Peptidase_M24B_aminopep-P_CS"/>
</dbReference>
<dbReference type="Pfam" id="PF01321">
    <property type="entry name" value="Creatinase_N"/>
    <property type="match status" value="1"/>
</dbReference>
<gene>
    <name evidence="6" type="ORF">SAMN04487967_3436</name>
</gene>
<keyword evidence="6" id="KW-0645">Protease</keyword>
<keyword evidence="2" id="KW-0378">Hydrolase</keyword>
<dbReference type="PANTHER" id="PTHR46112:SF3">
    <property type="entry name" value="AMINOPEPTIDASE YPDF"/>
    <property type="match status" value="1"/>
</dbReference>
<dbReference type="Pfam" id="PF00557">
    <property type="entry name" value="Peptidase_M24"/>
    <property type="match status" value="1"/>
</dbReference>
<dbReference type="EMBL" id="FNWL01000005">
    <property type="protein sequence ID" value="SEH17873.1"/>
    <property type="molecule type" value="Genomic_DNA"/>
</dbReference>
<reference evidence="7" key="1">
    <citation type="submission" date="2016-10" db="EMBL/GenBank/DDBJ databases">
        <authorList>
            <person name="Varghese N."/>
            <person name="Submissions S."/>
        </authorList>
    </citation>
    <scope>NUCLEOTIDE SEQUENCE [LARGE SCALE GENOMIC DNA]</scope>
    <source>
        <strain evidence="7">CGMCC 1.8981</strain>
    </source>
</reference>
<organism evidence="6 7">
    <name type="scientific">Natronorubrum sediminis</name>
    <dbReference type="NCBI Taxonomy" id="640943"/>
    <lineage>
        <taxon>Archaea</taxon>
        <taxon>Methanobacteriati</taxon>
        <taxon>Methanobacteriota</taxon>
        <taxon>Stenosarchaea group</taxon>
        <taxon>Halobacteria</taxon>
        <taxon>Halobacteriales</taxon>
        <taxon>Natrialbaceae</taxon>
        <taxon>Natronorubrum</taxon>
    </lineage>
</organism>
<protein>
    <submittedName>
        <fullName evidence="6">Xaa-Pro aminopeptidase</fullName>
    </submittedName>
</protein>
<dbReference type="AlphaFoldDB" id="A0A1H6G6B8"/>
<dbReference type="InterPro" id="IPR029149">
    <property type="entry name" value="Creatin/AminoP/Spt16_N"/>
</dbReference>
<dbReference type="RefSeq" id="WP_090508180.1">
    <property type="nucleotide sequence ID" value="NZ_FNWL01000005.1"/>
</dbReference>
<evidence type="ECO:0000256" key="1">
    <source>
        <dbReference type="ARBA" id="ARBA00022723"/>
    </source>
</evidence>
<dbReference type="InterPro" id="IPR000994">
    <property type="entry name" value="Pept_M24"/>
</dbReference>
<dbReference type="Gene3D" id="3.40.350.10">
    <property type="entry name" value="Creatinase/prolidase N-terminal domain"/>
    <property type="match status" value="1"/>
</dbReference>
<keyword evidence="1 3" id="KW-0479">Metal-binding</keyword>
<dbReference type="OrthoDB" id="1346at2157"/>
<dbReference type="PANTHER" id="PTHR46112">
    <property type="entry name" value="AMINOPEPTIDASE"/>
    <property type="match status" value="1"/>
</dbReference>
<dbReference type="SUPFAM" id="SSF55920">
    <property type="entry name" value="Creatinase/aminopeptidase"/>
    <property type="match status" value="1"/>
</dbReference>